<sequence>MTQSPTIFISISRPFPPKSIVNRKTLLFNHNHHALPRPNLHLDNSRNHSRTFNEPLSSCSGPLRVPHSRAHEPPPRLRDAQTARHLNLCLQRLHARLFLSMLFPNPIPQPRPLSPVRNIDTSLQCRQPRILLWWVGTESQRAGAAEEFRHA</sequence>
<keyword evidence="3" id="KW-1185">Reference proteome</keyword>
<protein>
    <submittedName>
        <fullName evidence="2">Uncharacterized protein</fullName>
    </submittedName>
</protein>
<feature type="compositionally biased region" description="Polar residues" evidence="1">
    <location>
        <begin position="50"/>
        <end position="60"/>
    </location>
</feature>
<name>A0A6G1HR49_9PEZI</name>
<accession>A0A6G1HR49</accession>
<feature type="region of interest" description="Disordered" evidence="1">
    <location>
        <begin position="38"/>
        <end position="76"/>
    </location>
</feature>
<organism evidence="2 3">
    <name type="scientific">Trichodelitschia bisporula</name>
    <dbReference type="NCBI Taxonomy" id="703511"/>
    <lineage>
        <taxon>Eukaryota</taxon>
        <taxon>Fungi</taxon>
        <taxon>Dikarya</taxon>
        <taxon>Ascomycota</taxon>
        <taxon>Pezizomycotina</taxon>
        <taxon>Dothideomycetes</taxon>
        <taxon>Dothideomycetes incertae sedis</taxon>
        <taxon>Phaeotrichales</taxon>
        <taxon>Phaeotrichaceae</taxon>
        <taxon>Trichodelitschia</taxon>
    </lineage>
</organism>
<evidence type="ECO:0000256" key="1">
    <source>
        <dbReference type="SAM" id="MobiDB-lite"/>
    </source>
</evidence>
<proteinExistence type="predicted"/>
<dbReference type="EMBL" id="ML996700">
    <property type="protein sequence ID" value="KAF2398381.1"/>
    <property type="molecule type" value="Genomic_DNA"/>
</dbReference>
<dbReference type="Proteomes" id="UP000799640">
    <property type="component" value="Unassembled WGS sequence"/>
</dbReference>
<gene>
    <name evidence="2" type="ORF">EJ06DRAFT_105811</name>
</gene>
<dbReference type="AlphaFoldDB" id="A0A6G1HR49"/>
<reference evidence="2" key="1">
    <citation type="journal article" date="2020" name="Stud. Mycol.">
        <title>101 Dothideomycetes genomes: a test case for predicting lifestyles and emergence of pathogens.</title>
        <authorList>
            <person name="Haridas S."/>
            <person name="Albert R."/>
            <person name="Binder M."/>
            <person name="Bloem J."/>
            <person name="Labutti K."/>
            <person name="Salamov A."/>
            <person name="Andreopoulos B."/>
            <person name="Baker S."/>
            <person name="Barry K."/>
            <person name="Bills G."/>
            <person name="Bluhm B."/>
            <person name="Cannon C."/>
            <person name="Castanera R."/>
            <person name="Culley D."/>
            <person name="Daum C."/>
            <person name="Ezra D."/>
            <person name="Gonzalez J."/>
            <person name="Henrissat B."/>
            <person name="Kuo A."/>
            <person name="Liang C."/>
            <person name="Lipzen A."/>
            <person name="Lutzoni F."/>
            <person name="Magnuson J."/>
            <person name="Mondo S."/>
            <person name="Nolan M."/>
            <person name="Ohm R."/>
            <person name="Pangilinan J."/>
            <person name="Park H.-J."/>
            <person name="Ramirez L."/>
            <person name="Alfaro M."/>
            <person name="Sun H."/>
            <person name="Tritt A."/>
            <person name="Yoshinaga Y."/>
            <person name="Zwiers L.-H."/>
            <person name="Turgeon B."/>
            <person name="Goodwin S."/>
            <person name="Spatafora J."/>
            <person name="Crous P."/>
            <person name="Grigoriev I."/>
        </authorList>
    </citation>
    <scope>NUCLEOTIDE SEQUENCE</scope>
    <source>
        <strain evidence="2">CBS 262.69</strain>
    </source>
</reference>
<evidence type="ECO:0000313" key="2">
    <source>
        <dbReference type="EMBL" id="KAF2398381.1"/>
    </source>
</evidence>
<evidence type="ECO:0000313" key="3">
    <source>
        <dbReference type="Proteomes" id="UP000799640"/>
    </source>
</evidence>